<accession>A0ABV9T4M0</accession>
<gene>
    <name evidence="1" type="ORF">ACFPFU_17195</name>
</gene>
<proteinExistence type="predicted"/>
<dbReference type="RefSeq" id="WP_377066301.1">
    <property type="nucleotide sequence ID" value="NZ_JBHSJJ010000010.1"/>
</dbReference>
<sequence length="111" mass="12618">MPIATCFLKNKSIGPEELQQLVNEWAAIIQVDQKDICVNALTGFQQAGQNYALMIHLYLPSLWSEKDIGKIQTSLLELFCHYLDLKIPDVFIMTSIIQSGHVVENGEIVRW</sequence>
<evidence type="ECO:0000313" key="2">
    <source>
        <dbReference type="Proteomes" id="UP001595818"/>
    </source>
</evidence>
<dbReference type="Proteomes" id="UP001595818">
    <property type="component" value="Unassembled WGS sequence"/>
</dbReference>
<dbReference type="EMBL" id="JBHSJJ010000010">
    <property type="protein sequence ID" value="MFC4873441.1"/>
    <property type="molecule type" value="Genomic_DNA"/>
</dbReference>
<name>A0ABV9T4M0_9BACT</name>
<reference evidence="2" key="1">
    <citation type="journal article" date="2019" name="Int. J. Syst. Evol. Microbiol.">
        <title>The Global Catalogue of Microorganisms (GCM) 10K type strain sequencing project: providing services to taxonomists for standard genome sequencing and annotation.</title>
        <authorList>
            <consortium name="The Broad Institute Genomics Platform"/>
            <consortium name="The Broad Institute Genome Sequencing Center for Infectious Disease"/>
            <person name="Wu L."/>
            <person name="Ma J."/>
        </authorList>
    </citation>
    <scope>NUCLEOTIDE SEQUENCE [LARGE SCALE GENOMIC DNA]</scope>
    <source>
        <strain evidence="2">CGMCC 4.7466</strain>
    </source>
</reference>
<keyword evidence="2" id="KW-1185">Reference proteome</keyword>
<protein>
    <submittedName>
        <fullName evidence="1">Uncharacterized protein</fullName>
    </submittedName>
</protein>
<comment type="caution">
    <text evidence="1">The sequence shown here is derived from an EMBL/GenBank/DDBJ whole genome shotgun (WGS) entry which is preliminary data.</text>
</comment>
<organism evidence="1 2">
    <name type="scientific">Negadavirga shengliensis</name>
    <dbReference type="NCBI Taxonomy" id="1389218"/>
    <lineage>
        <taxon>Bacteria</taxon>
        <taxon>Pseudomonadati</taxon>
        <taxon>Bacteroidota</taxon>
        <taxon>Cytophagia</taxon>
        <taxon>Cytophagales</taxon>
        <taxon>Cyclobacteriaceae</taxon>
        <taxon>Negadavirga</taxon>
    </lineage>
</organism>
<evidence type="ECO:0000313" key="1">
    <source>
        <dbReference type="EMBL" id="MFC4873441.1"/>
    </source>
</evidence>